<dbReference type="InterPro" id="IPR038153">
    <property type="entry name" value="EvaA-like_sf"/>
</dbReference>
<sequence>MLKHRALLTSVEAVQNWVEDVRAADRTRVIPGSLAMSSAWALTDGRIRHASGRFFNIVGLEWAHDGALQRQPFIEQREIGTLGFIARSRGDTLDLLVHAKAEPGNVGFVQLAPTCQATASNHDRVHGGELPPFSGYFDDVAGDVLCDTLQSEQGSRFLGKLNRNIFVVDDVDVGDSLHRWISLELFKTLLSVDLLVNTDARSVLCCTDWRTLAARGGAGRGDFGRALRRSLDSEARPAVLQDTHAWLSRLKQGAPTTEHRSVEHLYGWAFDANEPVTMTDGKLALRHVRVHCATRETPDWDQPILHTLEEQVVELVCRNRDGVLEFAFCPRWEPGLVRGAELGPTFFRRPAEPATPGVIRARVRQSDEGGRFYRTTADYRIVEITAIADDDQFSWLRLSEVQALMHAGIFNNEARSALSIGLAHL</sequence>
<dbReference type="GO" id="GO:0016829">
    <property type="term" value="F:lyase activity"/>
    <property type="evidence" value="ECO:0007669"/>
    <property type="project" value="InterPro"/>
</dbReference>
<feature type="domain" description="dTDP-4-dehydro-6-deoxy-alpha-D-glucopyranose 2,3-dehydratase" evidence="1">
    <location>
        <begin position="354"/>
        <end position="419"/>
    </location>
</feature>
<dbReference type="Proteomes" id="UP000027466">
    <property type="component" value="Unassembled WGS sequence"/>
</dbReference>
<feature type="domain" description="dTDP-4-dehydro-6-deoxy-alpha-D-glucopyranose 2,3-dehydratase" evidence="1">
    <location>
        <begin position="13"/>
        <end position="206"/>
    </location>
</feature>
<proteinExistence type="predicted"/>
<dbReference type="Gene3D" id="3.90.79.40">
    <property type="entry name" value="EvaA sugar 2,3-dehydratase subunit"/>
    <property type="match status" value="2"/>
</dbReference>
<name>A0A069PK48_9BURK</name>
<evidence type="ECO:0000313" key="2">
    <source>
        <dbReference type="EMBL" id="KDR37666.1"/>
    </source>
</evidence>
<dbReference type="STRING" id="60547.GCA_000751215_04601"/>
<protein>
    <recommendedName>
        <fullName evidence="1">dTDP-4-dehydro-6-deoxy-alpha-D-glucopyranose 2,3-dehydratase domain-containing protein</fullName>
    </recommendedName>
</protein>
<dbReference type="AlphaFoldDB" id="A0A069PK48"/>
<reference evidence="2 3" key="1">
    <citation type="submission" date="2014-03" db="EMBL/GenBank/DDBJ databases">
        <title>Draft Genome Sequences of Four Burkholderia Strains.</title>
        <authorList>
            <person name="Liu X.Y."/>
            <person name="Li C.X."/>
            <person name="Xu J.H."/>
        </authorList>
    </citation>
    <scope>NUCLEOTIDE SEQUENCE [LARGE SCALE GENOMIC DNA]</scope>
    <source>
        <strain evidence="2 3">DSM 50014</strain>
    </source>
</reference>
<feature type="domain" description="dTDP-4-dehydro-6-deoxy-alpha-D-glucopyranose 2,3-dehydratase" evidence="1">
    <location>
        <begin position="242"/>
        <end position="346"/>
    </location>
</feature>
<evidence type="ECO:0000313" key="3">
    <source>
        <dbReference type="Proteomes" id="UP000027466"/>
    </source>
</evidence>
<dbReference type="Pfam" id="PF03559">
    <property type="entry name" value="Hexose_dehydrat"/>
    <property type="match status" value="3"/>
</dbReference>
<dbReference type="RefSeq" id="WP_035935848.1">
    <property type="nucleotide sequence ID" value="NZ_CADFFX010000081.1"/>
</dbReference>
<dbReference type="InterPro" id="IPR005212">
    <property type="entry name" value="EvaA-like"/>
</dbReference>
<organism evidence="2 3">
    <name type="scientific">Caballeronia glathei</name>
    <dbReference type="NCBI Taxonomy" id="60547"/>
    <lineage>
        <taxon>Bacteria</taxon>
        <taxon>Pseudomonadati</taxon>
        <taxon>Pseudomonadota</taxon>
        <taxon>Betaproteobacteria</taxon>
        <taxon>Burkholderiales</taxon>
        <taxon>Burkholderiaceae</taxon>
        <taxon>Caballeronia</taxon>
    </lineage>
</organism>
<evidence type="ECO:0000259" key="1">
    <source>
        <dbReference type="Pfam" id="PF03559"/>
    </source>
</evidence>
<dbReference type="EMBL" id="JFHC01000167">
    <property type="protein sequence ID" value="KDR37666.1"/>
    <property type="molecule type" value="Genomic_DNA"/>
</dbReference>
<keyword evidence="3" id="KW-1185">Reference proteome</keyword>
<comment type="caution">
    <text evidence="2">The sequence shown here is derived from an EMBL/GenBank/DDBJ whole genome shotgun (WGS) entry which is preliminary data.</text>
</comment>
<gene>
    <name evidence="2" type="ORF">BG61_09445</name>
</gene>
<accession>A0A069PK48</accession>